<dbReference type="EMBL" id="KB444056">
    <property type="protein sequence ID" value="EMD48483.1"/>
    <property type="molecule type" value="Genomic_DNA"/>
</dbReference>
<dbReference type="AlphaFoldDB" id="M2RFX9"/>
<proteinExistence type="predicted"/>
<dbReference type="Pfam" id="PF00169">
    <property type="entry name" value="PH"/>
    <property type="match status" value="1"/>
</dbReference>
<evidence type="ECO:0000313" key="3">
    <source>
        <dbReference type="Proteomes" id="UP000011755"/>
    </source>
</evidence>
<feature type="domain" description="PH" evidence="1">
    <location>
        <begin position="14"/>
        <end position="112"/>
    </location>
</feature>
<accession>M2RFX9</accession>
<name>M2RFX9_ENTHI</name>
<sequence length="165" mass="18557">MSEELKISVESLRPALFEGWGKKQGGSVKTWKKRWFVLKDNRLWYFASKTAEEAKGFIELPPGTETRDVSQNKKFMFSINSRNTKGSRVFYIVTENSVDHATFFDAVRKVLNKSSPSSVPAAQSTTPVNVPKAENQFTLQGNNSSTGLSTSTQPVTSTFHQWQML</sequence>
<dbReference type="InterPro" id="IPR001849">
    <property type="entry name" value="PH_domain"/>
</dbReference>
<dbReference type="Gene3D" id="2.30.29.30">
    <property type="entry name" value="Pleckstrin-homology domain (PH domain)/Phosphotyrosine-binding domain (PTB)"/>
    <property type="match status" value="1"/>
</dbReference>
<dbReference type="VEuPathDB" id="AmoebaDB:EHI5A_179510"/>
<evidence type="ECO:0000259" key="1">
    <source>
        <dbReference type="PROSITE" id="PS50003"/>
    </source>
</evidence>
<dbReference type="PROSITE" id="PS50003">
    <property type="entry name" value="PH_DOMAIN"/>
    <property type="match status" value="1"/>
</dbReference>
<dbReference type="PANTHER" id="PTHR12752:SF9">
    <property type="entry name" value="KRAMER, ISOFORM I"/>
    <property type="match status" value="1"/>
</dbReference>
<dbReference type="OrthoDB" id="430364at2759"/>
<dbReference type="SMART" id="SM00233">
    <property type="entry name" value="PH"/>
    <property type="match status" value="1"/>
</dbReference>
<dbReference type="InterPro" id="IPR011993">
    <property type="entry name" value="PH-like_dom_sf"/>
</dbReference>
<organism evidence="2 3">
    <name type="scientific">Entamoeba histolytica KU27</name>
    <dbReference type="NCBI Taxonomy" id="885311"/>
    <lineage>
        <taxon>Eukaryota</taxon>
        <taxon>Amoebozoa</taxon>
        <taxon>Evosea</taxon>
        <taxon>Archamoebae</taxon>
        <taxon>Mastigamoebida</taxon>
        <taxon>Entamoebidae</taxon>
        <taxon>Entamoeba</taxon>
    </lineage>
</organism>
<dbReference type="GO" id="GO:0005547">
    <property type="term" value="F:phosphatidylinositol-3,4,5-trisphosphate binding"/>
    <property type="evidence" value="ECO:0007669"/>
    <property type="project" value="UniProtKB-ARBA"/>
</dbReference>
<dbReference type="Proteomes" id="UP000011755">
    <property type="component" value="Unassembled WGS sequence"/>
</dbReference>
<protein>
    <submittedName>
        <fullName evidence="2">PH domain containing protein</fullName>
    </submittedName>
</protein>
<evidence type="ECO:0000313" key="2">
    <source>
        <dbReference type="EMBL" id="EMD48483.1"/>
    </source>
</evidence>
<reference evidence="2 3" key="1">
    <citation type="submission" date="2013-02" db="EMBL/GenBank/DDBJ databases">
        <authorList>
            <person name="Hannick L."/>
            <person name="Zafar N."/>
            <person name="Lorenzi H."/>
            <person name="Ali I.A."/>
            <person name="Petri W.P."/>
            <person name="Caler E."/>
        </authorList>
    </citation>
    <scope>NUCLEOTIDE SEQUENCE [LARGE SCALE GENOMIC DNA]</scope>
    <source>
        <strain evidence="2 3">KU27</strain>
    </source>
</reference>
<dbReference type="SUPFAM" id="SSF50729">
    <property type="entry name" value="PH domain-like"/>
    <property type="match status" value="1"/>
</dbReference>
<dbReference type="FunFam" id="2.30.29.30:FF:000286">
    <property type="entry name" value="PH-protein kinase domain containing protein"/>
    <property type="match status" value="1"/>
</dbReference>
<dbReference type="PANTHER" id="PTHR12752">
    <property type="entry name" value="PHOSPHOINOSITOL 3-PHOSPHATE-BINDING PROTEIN"/>
    <property type="match status" value="1"/>
</dbReference>
<gene>
    <name evidence="2" type="ORF">EHI5A_179510</name>
</gene>